<accession>A0A292YC49</accession>
<protein>
    <submittedName>
        <fullName evidence="1">Uncharacterized protein</fullName>
    </submittedName>
</protein>
<keyword evidence="2" id="KW-1185">Reference proteome</keyword>
<dbReference type="AlphaFoldDB" id="A0A292YC49"/>
<gene>
    <name evidence="1" type="ORF">LNAT_P0368</name>
</gene>
<dbReference type="EMBL" id="BDME01000001">
    <property type="protein sequence ID" value="GAX87073.1"/>
    <property type="molecule type" value="Genomic_DNA"/>
</dbReference>
<evidence type="ECO:0000313" key="1">
    <source>
        <dbReference type="EMBL" id="GAX87073.1"/>
    </source>
</evidence>
<comment type="caution">
    <text evidence="1">The sequence shown here is derived from an EMBL/GenBank/DDBJ whole genome shotgun (WGS) entry which is preliminary data.</text>
</comment>
<reference evidence="1 2" key="1">
    <citation type="journal article" date="2017" name="Syst. Appl. Microbiol.">
        <title>Lebetimonas natsushimae sp. nov., a novel strictly anaerobic, moderately thermophilic chemoautotroph isolated from a deep-sea hydrothermal vent polychaete nest in the Mid-Okinawa Trough.</title>
        <authorList>
            <person name="Nagata R."/>
            <person name="Takaki Y."/>
            <person name="Tame A."/>
            <person name="Nunoura T."/>
            <person name="Muto H."/>
            <person name="Mino S."/>
            <person name="Sawayama S."/>
            <person name="Takai K."/>
            <person name="Nakagawa S."/>
        </authorList>
    </citation>
    <scope>NUCLEOTIDE SEQUENCE [LARGE SCALE GENOMIC DNA]</scope>
    <source>
        <strain evidence="1 2">HS1857</strain>
    </source>
</reference>
<organism evidence="1 2">
    <name type="scientific">Lebetimonas natsushimae</name>
    <dbReference type="NCBI Taxonomy" id="1936991"/>
    <lineage>
        <taxon>Bacteria</taxon>
        <taxon>Pseudomonadati</taxon>
        <taxon>Campylobacterota</taxon>
        <taxon>Epsilonproteobacteria</taxon>
        <taxon>Nautiliales</taxon>
        <taxon>Nautiliaceae</taxon>
        <taxon>Lebetimonas</taxon>
    </lineage>
</organism>
<dbReference type="RefSeq" id="WP_096258230.1">
    <property type="nucleotide sequence ID" value="NZ_BDME01000001.1"/>
</dbReference>
<dbReference type="Proteomes" id="UP000217944">
    <property type="component" value="Unassembled WGS sequence"/>
</dbReference>
<evidence type="ECO:0000313" key="2">
    <source>
        <dbReference type="Proteomes" id="UP000217944"/>
    </source>
</evidence>
<proteinExistence type="predicted"/>
<dbReference type="OrthoDB" id="5334095at2"/>
<name>A0A292YC49_9BACT</name>
<sequence length="191" mass="21778">MVIIAFTFSVIPKIIEVSNKSLEFSKKEDAIFNMMSKAMDISLKEYDEENTKYDDILLTGNSNVLECNISTNYRTGGFKGGRNCINHIMESDIGSDSNEPPFDDVDDYNGYNEKVKNGHTTYDIHVTAGYTDEWNSYNNDNLNFIFTNRSNNTKTNIKRIEIKVSQKNHIISSVKYYSANIGHIKIGSVLW</sequence>